<evidence type="ECO:0000256" key="14">
    <source>
        <dbReference type="SAM" id="SignalP"/>
    </source>
</evidence>
<feature type="signal peptide" evidence="14">
    <location>
        <begin position="1"/>
        <end position="22"/>
    </location>
</feature>
<evidence type="ECO:0000256" key="8">
    <source>
        <dbReference type="ARBA" id="ARBA00023136"/>
    </source>
</evidence>
<proteinExistence type="inferred from homology"/>
<evidence type="ECO:0000256" key="12">
    <source>
        <dbReference type="ARBA" id="ARBA00043691"/>
    </source>
</evidence>
<evidence type="ECO:0000313" key="16">
    <source>
        <dbReference type="RefSeq" id="XP_022087423.1"/>
    </source>
</evidence>
<dbReference type="EC" id="3.1.3.80" evidence="3"/>
<dbReference type="OMA" id="TGEMDAK"/>
<evidence type="ECO:0000256" key="4">
    <source>
        <dbReference type="ARBA" id="ARBA00013040"/>
    </source>
</evidence>
<dbReference type="Gene3D" id="3.40.50.1240">
    <property type="entry name" value="Phosphoglycerate mutase-like"/>
    <property type="match status" value="1"/>
</dbReference>
<evidence type="ECO:0000256" key="3">
    <source>
        <dbReference type="ARBA" id="ARBA00012976"/>
    </source>
</evidence>
<dbReference type="CDD" id="cd07061">
    <property type="entry name" value="HP_HAP_like"/>
    <property type="match status" value="1"/>
</dbReference>
<dbReference type="OrthoDB" id="6509975at2759"/>
<evidence type="ECO:0000256" key="5">
    <source>
        <dbReference type="ARBA" id="ARBA00018097"/>
    </source>
</evidence>
<dbReference type="PANTHER" id="PTHR20963:SF8">
    <property type="entry name" value="MULTIPLE INOSITOL POLYPHOSPHATE PHOSPHATASE 1"/>
    <property type="match status" value="1"/>
</dbReference>
<dbReference type="InterPro" id="IPR000560">
    <property type="entry name" value="His_Pase_clade-2"/>
</dbReference>
<comment type="subcellular location">
    <subcellularLocation>
        <location evidence="1">Membrane</location>
    </subcellularLocation>
</comment>
<dbReference type="GO" id="GO:0034417">
    <property type="term" value="F:bisphosphoglycerate 3-phosphatase activity"/>
    <property type="evidence" value="ECO:0007669"/>
    <property type="project" value="UniProtKB-EC"/>
</dbReference>
<keyword evidence="15" id="KW-1185">Reference proteome</keyword>
<dbReference type="RefSeq" id="XP_022087423.1">
    <property type="nucleotide sequence ID" value="XM_022231731.1"/>
</dbReference>
<comment type="catalytic activity">
    <reaction evidence="10">
        <text>1D-myo-inositol 1,2,5,6-tetrakisphosphate + H2O = 1D-myo-inositol 1,2,6-trisphosphate + phosphate</text>
        <dbReference type="Rhea" id="RHEA:77119"/>
        <dbReference type="ChEBI" id="CHEBI:15377"/>
        <dbReference type="ChEBI" id="CHEBI:43474"/>
        <dbReference type="ChEBI" id="CHEBI:195535"/>
        <dbReference type="ChEBI" id="CHEBI:195537"/>
        <dbReference type="EC" id="3.1.3.62"/>
    </reaction>
    <physiologicalReaction direction="left-to-right" evidence="10">
        <dbReference type="Rhea" id="RHEA:77120"/>
    </physiologicalReaction>
</comment>
<organism evidence="15 16">
    <name type="scientific">Acanthaster planci</name>
    <name type="common">Crown-of-thorns starfish</name>
    <dbReference type="NCBI Taxonomy" id="133434"/>
    <lineage>
        <taxon>Eukaryota</taxon>
        <taxon>Metazoa</taxon>
        <taxon>Echinodermata</taxon>
        <taxon>Eleutherozoa</taxon>
        <taxon>Asterozoa</taxon>
        <taxon>Asteroidea</taxon>
        <taxon>Valvatacea</taxon>
        <taxon>Valvatida</taxon>
        <taxon>Acanthasteridae</taxon>
        <taxon>Acanthaster</taxon>
    </lineage>
</organism>
<protein>
    <recommendedName>
        <fullName evidence="5">Multiple inositol polyphosphate phosphatase 1</fullName>
        <ecNumber evidence="4">3.1.3.62</ecNumber>
        <ecNumber evidence="3">3.1.3.80</ecNumber>
    </recommendedName>
    <alternativeName>
        <fullName evidence="9">2,3-bisphosphoglycerate 3-phosphatase</fullName>
    </alternativeName>
</protein>
<dbReference type="Proteomes" id="UP000694845">
    <property type="component" value="Unplaced"/>
</dbReference>
<evidence type="ECO:0000256" key="9">
    <source>
        <dbReference type="ARBA" id="ARBA00031642"/>
    </source>
</evidence>
<comment type="similarity">
    <text evidence="2">Belongs to the histidine acid phosphatase family. MINPP1 subfamily.</text>
</comment>
<dbReference type="PANTHER" id="PTHR20963">
    <property type="entry name" value="MULTIPLE INOSITOL POLYPHOSPHATE PHOSPHATASE-RELATED"/>
    <property type="match status" value="1"/>
</dbReference>
<accession>A0A8B7Y2M0</accession>
<sequence>MTKFSWLLRTGLLLALLGTLRAQDPLFATETGYDLSFQRNELNQRTLSWRDLARATGGSPPEGLQNCQPAGSYVVYRAGTSFPAEADIGALSALQAKMRRQTVNPSFRFLSQLSTSRIPRTSAGDLAESGRRELQELASRIKVRFQEFFQNPDVDLGRFSFQSTNASKSIDSAVAFVRGLVGLNQICETLSSEGNVTVTCSENSRQSPRIVTPTSAYIPHDPANMDPLLRPYNTRRRCLDTVNKGKTAREVRNFQRSREAMQLKDRVAKRLSVPGAQQLWNITTDEVELLGRICAYYLAMFNENTTWCRLLEYEDLNVAEYRRELEDFWDKSYGFPLNSRVTCPLINDTLEYFDRLSGRAAGAGVRTPLMIFKFADENTLLRLVSLLGIAKDPRPLMFNNYAQSRTRQFRTAKLAPFAGNLALNLFRCEEPQSLFFEDVTFRVQVLLNERPINITFCQDAFCNLRDFRRELMAKAGQCQVQADCNVAFGLNPDGSRPGPGSGGGRGAASTVTPARLLIALAAIIVAKVILVA</sequence>
<evidence type="ECO:0000256" key="11">
    <source>
        <dbReference type="ARBA" id="ARBA00043671"/>
    </source>
</evidence>
<dbReference type="EC" id="3.1.3.62" evidence="4"/>
<evidence type="ECO:0000256" key="7">
    <source>
        <dbReference type="ARBA" id="ARBA00022801"/>
    </source>
</evidence>
<dbReference type="GO" id="GO:0052745">
    <property type="term" value="F:inositol phosphate phosphatase activity"/>
    <property type="evidence" value="ECO:0007669"/>
    <property type="project" value="TreeGrafter"/>
</dbReference>
<keyword evidence="8" id="KW-0472">Membrane</keyword>
<name>A0A8B7Y2M0_ACAPL</name>
<dbReference type="SUPFAM" id="SSF53254">
    <property type="entry name" value="Phosphoglycerate mutase-like"/>
    <property type="match status" value="1"/>
</dbReference>
<evidence type="ECO:0000256" key="2">
    <source>
        <dbReference type="ARBA" id="ARBA00008422"/>
    </source>
</evidence>
<gene>
    <name evidence="16" type="primary">LOC110977508</name>
</gene>
<dbReference type="GeneID" id="110977508"/>
<dbReference type="KEGG" id="aplc:110977508"/>
<keyword evidence="6 14" id="KW-0732">Signal</keyword>
<dbReference type="GO" id="GO:0016020">
    <property type="term" value="C:membrane"/>
    <property type="evidence" value="ECO:0007669"/>
    <property type="project" value="UniProtKB-SubCell"/>
</dbReference>
<keyword evidence="7" id="KW-0378">Hydrolase</keyword>
<feature type="chain" id="PRO_5034998501" description="Multiple inositol polyphosphate phosphatase 1" evidence="14">
    <location>
        <begin position="23"/>
        <end position="532"/>
    </location>
</feature>
<comment type="catalytic activity">
    <reaction evidence="12">
        <text>1D-myo-inositol hexakisphosphate + H2O = 1D-myo-inositol 1,2,4,5,6-pentakisphosphate + phosphate</text>
        <dbReference type="Rhea" id="RHEA:16989"/>
        <dbReference type="ChEBI" id="CHEBI:15377"/>
        <dbReference type="ChEBI" id="CHEBI:43474"/>
        <dbReference type="ChEBI" id="CHEBI:57798"/>
        <dbReference type="ChEBI" id="CHEBI:58130"/>
        <dbReference type="EC" id="3.1.3.62"/>
    </reaction>
    <physiologicalReaction direction="left-to-right" evidence="12">
        <dbReference type="Rhea" id="RHEA:16990"/>
    </physiologicalReaction>
</comment>
<dbReference type="Pfam" id="PF00328">
    <property type="entry name" value="His_Phos_2"/>
    <property type="match status" value="1"/>
</dbReference>
<evidence type="ECO:0000256" key="6">
    <source>
        <dbReference type="ARBA" id="ARBA00022729"/>
    </source>
</evidence>
<evidence type="ECO:0000256" key="10">
    <source>
        <dbReference type="ARBA" id="ARBA00043668"/>
    </source>
</evidence>
<dbReference type="GO" id="GO:0003993">
    <property type="term" value="F:acid phosphatase activity"/>
    <property type="evidence" value="ECO:0007669"/>
    <property type="project" value="TreeGrafter"/>
</dbReference>
<comment type="catalytic activity">
    <reaction evidence="11">
        <text>1D-myo-inositol 1,2,4,5,6-pentakisphosphate + H2O = 1D-myo-inositol 1,2,5,6-tetrakisphosphate + phosphate</text>
        <dbReference type="Rhea" id="RHEA:77115"/>
        <dbReference type="ChEBI" id="CHEBI:15377"/>
        <dbReference type="ChEBI" id="CHEBI:43474"/>
        <dbReference type="ChEBI" id="CHEBI:57798"/>
        <dbReference type="ChEBI" id="CHEBI:195535"/>
        <dbReference type="EC" id="3.1.3.62"/>
    </reaction>
    <physiologicalReaction direction="left-to-right" evidence="11">
        <dbReference type="Rhea" id="RHEA:77116"/>
    </physiologicalReaction>
</comment>
<evidence type="ECO:0000256" key="1">
    <source>
        <dbReference type="ARBA" id="ARBA00004370"/>
    </source>
</evidence>
<dbReference type="InterPro" id="IPR029033">
    <property type="entry name" value="His_PPase_superfam"/>
</dbReference>
<evidence type="ECO:0000313" key="15">
    <source>
        <dbReference type="Proteomes" id="UP000694845"/>
    </source>
</evidence>
<dbReference type="AlphaFoldDB" id="A0A8B7Y2M0"/>
<evidence type="ECO:0000256" key="13">
    <source>
        <dbReference type="ARBA" id="ARBA00043832"/>
    </source>
</evidence>
<comment type="catalytic activity">
    <reaction evidence="13">
        <text>(2R)-2,3-bisphosphoglycerate + H2O = (2R)-2-phosphoglycerate + phosphate</text>
        <dbReference type="Rhea" id="RHEA:27381"/>
        <dbReference type="ChEBI" id="CHEBI:15377"/>
        <dbReference type="ChEBI" id="CHEBI:43474"/>
        <dbReference type="ChEBI" id="CHEBI:58248"/>
        <dbReference type="ChEBI" id="CHEBI:58289"/>
        <dbReference type="EC" id="3.1.3.80"/>
    </reaction>
    <physiologicalReaction direction="left-to-right" evidence="13">
        <dbReference type="Rhea" id="RHEA:27382"/>
    </physiologicalReaction>
</comment>
<reference evidence="16" key="1">
    <citation type="submission" date="2025-08" db="UniProtKB">
        <authorList>
            <consortium name="RefSeq"/>
        </authorList>
    </citation>
    <scope>IDENTIFICATION</scope>
</reference>